<evidence type="ECO:0000259" key="8">
    <source>
        <dbReference type="Pfam" id="PF02687"/>
    </source>
</evidence>
<gene>
    <name evidence="9" type="ORF">JHL18_21380</name>
</gene>
<reference evidence="10" key="1">
    <citation type="submission" date="2021-01" db="EMBL/GenBank/DDBJ databases">
        <title>Genome public.</title>
        <authorList>
            <person name="Liu C."/>
            <person name="Sun Q."/>
        </authorList>
    </citation>
    <scope>NUCLEOTIDE SEQUENCE [LARGE SCALE GENOMIC DNA]</scope>
    <source>
        <strain evidence="10">YIM B02505</strain>
    </source>
</reference>
<dbReference type="InterPro" id="IPR050250">
    <property type="entry name" value="Macrolide_Exporter_MacB"/>
</dbReference>
<protein>
    <submittedName>
        <fullName evidence="9">ABC transporter permease</fullName>
    </submittedName>
</protein>
<feature type="transmembrane region" description="Helical" evidence="7">
    <location>
        <begin position="329"/>
        <end position="355"/>
    </location>
</feature>
<dbReference type="Pfam" id="PF02687">
    <property type="entry name" value="FtsX"/>
    <property type="match status" value="1"/>
</dbReference>
<sequence>MNFLSELFSSIKSRKKLYLVVYIQLTITFFSTIFAASKIGYIADYKKATSFINQNWVRPGVVDPAHEQSLPSKIEQLKQWYDYTTSLSEVKVTGNISSNGIPLDVLPTDKDAIKLFTKACAIDNTFINKFSNNIQAGRMLSSEDYNTKEYIPIVISADLKSKHKVGDIIEDYAKTKYEVIGIFKPNVFVPLNNDISNFTAVNENFIVTPLHYLETKDLPKDMQSVVNYTKYYQDVYIELKDMNSYSAFKEKADKEAERLGLPFRIKLPADIIQKRIHDELEFYSSELIIAFIIIILALLGIIAVYLSLVLKRKREFGIKLAMGTSIRHLCLMLFAEVSLLVMMSLGIITSIILILRKSTENNDGNKVYLESTGSTTISIVVATALIIIAFVSLAPILRIRKFQPSELIKDV</sequence>
<keyword evidence="2" id="KW-1003">Cell membrane</keyword>
<accession>A0ABS1EV21</accession>
<evidence type="ECO:0000256" key="5">
    <source>
        <dbReference type="ARBA" id="ARBA00023136"/>
    </source>
</evidence>
<evidence type="ECO:0000313" key="10">
    <source>
        <dbReference type="Proteomes" id="UP000596739"/>
    </source>
</evidence>
<comment type="subcellular location">
    <subcellularLocation>
        <location evidence="1">Cell membrane</location>
        <topology evidence="1">Multi-pass membrane protein</topology>
    </subcellularLocation>
</comment>
<keyword evidence="3 7" id="KW-0812">Transmembrane</keyword>
<evidence type="ECO:0000256" key="6">
    <source>
        <dbReference type="ARBA" id="ARBA00038076"/>
    </source>
</evidence>
<feature type="domain" description="ABC3 transporter permease C-terminal" evidence="8">
    <location>
        <begin position="288"/>
        <end position="404"/>
    </location>
</feature>
<evidence type="ECO:0000256" key="2">
    <source>
        <dbReference type="ARBA" id="ARBA00022475"/>
    </source>
</evidence>
<name>A0ABS1EV21_9CLOT</name>
<dbReference type="RefSeq" id="WP_200273038.1">
    <property type="nucleotide sequence ID" value="NZ_JAENHN010000059.1"/>
</dbReference>
<evidence type="ECO:0000256" key="3">
    <source>
        <dbReference type="ARBA" id="ARBA00022692"/>
    </source>
</evidence>
<evidence type="ECO:0000313" key="9">
    <source>
        <dbReference type="EMBL" id="MBK1813178.1"/>
    </source>
</evidence>
<keyword evidence="5 7" id="KW-0472">Membrane</keyword>
<evidence type="ECO:0000256" key="7">
    <source>
        <dbReference type="SAM" id="Phobius"/>
    </source>
</evidence>
<evidence type="ECO:0000256" key="4">
    <source>
        <dbReference type="ARBA" id="ARBA00022989"/>
    </source>
</evidence>
<evidence type="ECO:0000256" key="1">
    <source>
        <dbReference type="ARBA" id="ARBA00004651"/>
    </source>
</evidence>
<dbReference type="PANTHER" id="PTHR30572:SF4">
    <property type="entry name" value="ABC TRANSPORTER PERMEASE YTRF"/>
    <property type="match status" value="1"/>
</dbReference>
<dbReference type="PANTHER" id="PTHR30572">
    <property type="entry name" value="MEMBRANE COMPONENT OF TRANSPORTER-RELATED"/>
    <property type="match status" value="1"/>
</dbReference>
<proteinExistence type="inferred from homology"/>
<comment type="similarity">
    <text evidence="6">Belongs to the ABC-4 integral membrane protein family.</text>
</comment>
<organism evidence="9 10">
    <name type="scientific">Clostridium yunnanense</name>
    <dbReference type="NCBI Taxonomy" id="2800325"/>
    <lineage>
        <taxon>Bacteria</taxon>
        <taxon>Bacillati</taxon>
        <taxon>Bacillota</taxon>
        <taxon>Clostridia</taxon>
        <taxon>Eubacteriales</taxon>
        <taxon>Clostridiaceae</taxon>
        <taxon>Clostridium</taxon>
    </lineage>
</organism>
<keyword evidence="4 7" id="KW-1133">Transmembrane helix</keyword>
<feature type="transmembrane region" description="Helical" evidence="7">
    <location>
        <begin position="375"/>
        <end position="397"/>
    </location>
</feature>
<dbReference type="Proteomes" id="UP000596739">
    <property type="component" value="Unassembled WGS sequence"/>
</dbReference>
<dbReference type="EMBL" id="JAENHN010000059">
    <property type="protein sequence ID" value="MBK1813178.1"/>
    <property type="molecule type" value="Genomic_DNA"/>
</dbReference>
<comment type="caution">
    <text evidence="9">The sequence shown here is derived from an EMBL/GenBank/DDBJ whole genome shotgun (WGS) entry which is preliminary data.</text>
</comment>
<feature type="transmembrane region" description="Helical" evidence="7">
    <location>
        <begin position="17"/>
        <end position="36"/>
    </location>
</feature>
<feature type="transmembrane region" description="Helical" evidence="7">
    <location>
        <begin position="287"/>
        <end position="308"/>
    </location>
</feature>
<dbReference type="InterPro" id="IPR003838">
    <property type="entry name" value="ABC3_permease_C"/>
</dbReference>
<keyword evidence="10" id="KW-1185">Reference proteome</keyword>